<name>A0A329RGN8_9STRA</name>
<sequence>MSYASKRTTNNIAENVGLLMGLREYQRQGWTPLHVVGGQQHDPTTAKDAASPWPILPEPETSGPANSGGVASPRKSLQQDG</sequence>
<dbReference type="EMBL" id="RCMK01000712">
    <property type="protein sequence ID" value="KAG2915140.1"/>
    <property type="molecule type" value="Genomic_DNA"/>
</dbReference>
<accession>A0A329RGN8</accession>
<evidence type="ECO:0000313" key="4">
    <source>
        <dbReference type="EMBL" id="KAG3212614.1"/>
    </source>
</evidence>
<dbReference type="Proteomes" id="UP000251314">
    <property type="component" value="Unassembled WGS sequence"/>
</dbReference>
<comment type="caution">
    <text evidence="5">The sequence shown here is derived from an EMBL/GenBank/DDBJ whole genome shotgun (WGS) entry which is preliminary data.</text>
</comment>
<dbReference type="Proteomes" id="UP000697107">
    <property type="component" value="Unassembled WGS sequence"/>
</dbReference>
<evidence type="ECO:0000313" key="3">
    <source>
        <dbReference type="EMBL" id="KAG2970401.1"/>
    </source>
</evidence>
<protein>
    <submittedName>
        <fullName evidence="5">Uncharacterized protein</fullName>
    </submittedName>
</protein>
<reference evidence="5 6" key="1">
    <citation type="submission" date="2018-01" db="EMBL/GenBank/DDBJ databases">
        <title>Draft genome of the strawberry crown rot pathogen Phytophthora cactorum.</title>
        <authorList>
            <person name="Armitage A.D."/>
            <person name="Lysoe E."/>
            <person name="Nellist C.F."/>
            <person name="Harrison R.J."/>
            <person name="Brurberg M.B."/>
        </authorList>
    </citation>
    <scope>NUCLEOTIDE SEQUENCE [LARGE SCALE GENOMIC DNA]</scope>
    <source>
        <strain evidence="5 6">10300</strain>
    </source>
</reference>
<dbReference type="EMBL" id="RCMV01000817">
    <property type="protein sequence ID" value="KAG3212614.1"/>
    <property type="molecule type" value="Genomic_DNA"/>
</dbReference>
<proteinExistence type="predicted"/>
<organism evidence="5 6">
    <name type="scientific">Phytophthora cactorum</name>
    <dbReference type="NCBI Taxonomy" id="29920"/>
    <lineage>
        <taxon>Eukaryota</taxon>
        <taxon>Sar</taxon>
        <taxon>Stramenopiles</taxon>
        <taxon>Oomycota</taxon>
        <taxon>Peronosporomycetes</taxon>
        <taxon>Peronosporales</taxon>
        <taxon>Peronosporaceae</taxon>
        <taxon>Phytophthora</taxon>
    </lineage>
</organism>
<reference evidence="4" key="2">
    <citation type="submission" date="2018-05" db="EMBL/GenBank/DDBJ databases">
        <title>Effector identification in a new, highly contiguous assembly of the strawberry crown rot pathogen Phytophthora cactorum.</title>
        <authorList>
            <person name="Armitage A.D."/>
            <person name="Nellist C.F."/>
            <person name="Bates H."/>
            <person name="Vickerstaff R.J."/>
            <person name="Harrison R.J."/>
        </authorList>
    </citation>
    <scope>NUCLEOTIDE SEQUENCE</scope>
    <source>
        <strain evidence="2">4040</strain>
        <strain evidence="3">P415</strain>
        <strain evidence="4">P421</strain>
    </source>
</reference>
<dbReference type="Proteomes" id="UP000736787">
    <property type="component" value="Unassembled WGS sequence"/>
</dbReference>
<evidence type="ECO:0000256" key="1">
    <source>
        <dbReference type="SAM" id="MobiDB-lite"/>
    </source>
</evidence>
<dbReference type="EMBL" id="RCML01000728">
    <property type="protein sequence ID" value="KAG2970401.1"/>
    <property type="molecule type" value="Genomic_DNA"/>
</dbReference>
<dbReference type="AlphaFoldDB" id="A0A329RGN8"/>
<dbReference type="Proteomes" id="UP000760860">
    <property type="component" value="Unassembled WGS sequence"/>
</dbReference>
<feature type="region of interest" description="Disordered" evidence="1">
    <location>
        <begin position="34"/>
        <end position="81"/>
    </location>
</feature>
<gene>
    <name evidence="5" type="ORF">PC110_g21087</name>
    <name evidence="2" type="ORF">PC117_g18100</name>
    <name evidence="3" type="ORF">PC118_g16894</name>
    <name evidence="4" type="ORF">PC129_g16431</name>
</gene>
<evidence type="ECO:0000313" key="6">
    <source>
        <dbReference type="Proteomes" id="UP000251314"/>
    </source>
</evidence>
<dbReference type="OrthoDB" id="124261at2759"/>
<dbReference type="EMBL" id="MJFZ01001305">
    <property type="protein sequence ID" value="RAW22472.1"/>
    <property type="molecule type" value="Genomic_DNA"/>
</dbReference>
<dbReference type="VEuPathDB" id="FungiDB:PC110_g21087"/>
<keyword evidence="6" id="KW-1185">Reference proteome</keyword>
<evidence type="ECO:0000313" key="5">
    <source>
        <dbReference type="EMBL" id="RAW22472.1"/>
    </source>
</evidence>
<evidence type="ECO:0000313" key="2">
    <source>
        <dbReference type="EMBL" id="KAG2915140.1"/>
    </source>
</evidence>